<feature type="region of interest" description="Disordered" evidence="1">
    <location>
        <begin position="35"/>
        <end position="65"/>
    </location>
</feature>
<gene>
    <name evidence="2" type="ORF">GCM10010430_36100</name>
</gene>
<comment type="caution">
    <text evidence="2">The sequence shown here is derived from an EMBL/GenBank/DDBJ whole genome shotgun (WGS) entry which is preliminary data.</text>
</comment>
<organism evidence="2 3">
    <name type="scientific">Kitasatospora cystarginea</name>
    <dbReference type="NCBI Taxonomy" id="58350"/>
    <lineage>
        <taxon>Bacteria</taxon>
        <taxon>Bacillati</taxon>
        <taxon>Actinomycetota</taxon>
        <taxon>Actinomycetes</taxon>
        <taxon>Kitasatosporales</taxon>
        <taxon>Streptomycetaceae</taxon>
        <taxon>Kitasatospora</taxon>
    </lineage>
</organism>
<sequence>MALDRAVHAPLPHVLTGLPRLCDCYGPRIRVQTRRPRSVRAIHRGSDGPHAPGSRTARRGGPDPELAAPFARLTLIAAQGWHACNHSQQRIRRSAFESLSMPEGNHTFNDW</sequence>
<dbReference type="EMBL" id="BAAATR010000014">
    <property type="protein sequence ID" value="GAA2250083.1"/>
    <property type="molecule type" value="Genomic_DNA"/>
</dbReference>
<evidence type="ECO:0000256" key="1">
    <source>
        <dbReference type="SAM" id="MobiDB-lite"/>
    </source>
</evidence>
<name>A0ABN3E726_9ACTN</name>
<reference evidence="2 3" key="1">
    <citation type="journal article" date="2019" name="Int. J. Syst. Evol. Microbiol.">
        <title>The Global Catalogue of Microorganisms (GCM) 10K type strain sequencing project: providing services to taxonomists for standard genome sequencing and annotation.</title>
        <authorList>
            <consortium name="The Broad Institute Genomics Platform"/>
            <consortium name="The Broad Institute Genome Sequencing Center for Infectious Disease"/>
            <person name="Wu L."/>
            <person name="Ma J."/>
        </authorList>
    </citation>
    <scope>NUCLEOTIDE SEQUENCE [LARGE SCALE GENOMIC DNA]</scope>
    <source>
        <strain evidence="2 3">JCM 7356</strain>
    </source>
</reference>
<protein>
    <submittedName>
        <fullName evidence="2">Uncharacterized protein</fullName>
    </submittedName>
</protein>
<dbReference type="Proteomes" id="UP001500305">
    <property type="component" value="Unassembled WGS sequence"/>
</dbReference>
<keyword evidence="3" id="KW-1185">Reference proteome</keyword>
<evidence type="ECO:0000313" key="3">
    <source>
        <dbReference type="Proteomes" id="UP001500305"/>
    </source>
</evidence>
<accession>A0ABN3E726</accession>
<proteinExistence type="predicted"/>
<evidence type="ECO:0000313" key="2">
    <source>
        <dbReference type="EMBL" id="GAA2250083.1"/>
    </source>
</evidence>